<proteinExistence type="predicted"/>
<sequence length="50" mass="5961">MDRLEDAYDHVDESFEPFNKQVPSHSPCRSLNILSFLKFACRFSEEIRRV</sequence>
<evidence type="ECO:0000313" key="1">
    <source>
        <dbReference type="Proteomes" id="UP000887564"/>
    </source>
</evidence>
<name>A0A914R7Y5_PAREQ</name>
<dbReference type="WBParaSite" id="PEQ_0000237301-mRNA-1">
    <property type="protein sequence ID" value="PEQ_0000237301-mRNA-1"/>
    <property type="gene ID" value="PEQ_0000237301"/>
</dbReference>
<reference evidence="2" key="1">
    <citation type="submission" date="2022-11" db="UniProtKB">
        <authorList>
            <consortium name="WormBaseParasite"/>
        </authorList>
    </citation>
    <scope>IDENTIFICATION</scope>
</reference>
<protein>
    <submittedName>
        <fullName evidence="2">Uncharacterized protein</fullName>
    </submittedName>
</protein>
<organism evidence="1 2">
    <name type="scientific">Parascaris equorum</name>
    <name type="common">Equine roundworm</name>
    <dbReference type="NCBI Taxonomy" id="6256"/>
    <lineage>
        <taxon>Eukaryota</taxon>
        <taxon>Metazoa</taxon>
        <taxon>Ecdysozoa</taxon>
        <taxon>Nematoda</taxon>
        <taxon>Chromadorea</taxon>
        <taxon>Rhabditida</taxon>
        <taxon>Spirurina</taxon>
        <taxon>Ascaridomorpha</taxon>
        <taxon>Ascaridoidea</taxon>
        <taxon>Ascarididae</taxon>
        <taxon>Parascaris</taxon>
    </lineage>
</organism>
<dbReference type="Proteomes" id="UP000887564">
    <property type="component" value="Unplaced"/>
</dbReference>
<evidence type="ECO:0000313" key="2">
    <source>
        <dbReference type="WBParaSite" id="PEQ_0000237301-mRNA-1"/>
    </source>
</evidence>
<dbReference type="AlphaFoldDB" id="A0A914R7Y5"/>
<keyword evidence="1" id="KW-1185">Reference proteome</keyword>
<accession>A0A914R7Y5</accession>